<comment type="caution">
    <text evidence="2">The sequence shown here is derived from an EMBL/GenBank/DDBJ whole genome shotgun (WGS) entry which is preliminary data.</text>
</comment>
<keyword evidence="3" id="KW-1185">Reference proteome</keyword>
<protein>
    <recommendedName>
        <fullName evidence="4">CsbD family protein</fullName>
    </recommendedName>
</protein>
<name>A0ABT6HPU1_9ACTN</name>
<feature type="region of interest" description="Disordered" evidence="1">
    <location>
        <begin position="1"/>
        <end position="69"/>
    </location>
</feature>
<reference evidence="2 3" key="1">
    <citation type="submission" date="2023-04" db="EMBL/GenBank/DDBJ databases">
        <title>Streptomyces chengmaiensis sp. nov. isolated from the stem of mangrove plant in Hainan.</title>
        <authorList>
            <person name="Huang X."/>
            <person name="Zhou S."/>
            <person name="Chu X."/>
            <person name="Xie Y."/>
            <person name="Lin Y."/>
        </authorList>
    </citation>
    <scope>NUCLEOTIDE SEQUENCE [LARGE SCALE GENOMIC DNA]</scope>
    <source>
        <strain evidence="2 3">HNM0663</strain>
    </source>
</reference>
<dbReference type="RefSeq" id="WP_279929353.1">
    <property type="nucleotide sequence ID" value="NZ_JARWBG010000020.1"/>
</dbReference>
<dbReference type="EMBL" id="JARWBG010000020">
    <property type="protein sequence ID" value="MDH2390728.1"/>
    <property type="molecule type" value="Genomic_DNA"/>
</dbReference>
<evidence type="ECO:0008006" key="4">
    <source>
        <dbReference type="Google" id="ProtNLM"/>
    </source>
</evidence>
<evidence type="ECO:0000313" key="3">
    <source>
        <dbReference type="Proteomes" id="UP001223144"/>
    </source>
</evidence>
<feature type="compositionally biased region" description="Basic residues" evidence="1">
    <location>
        <begin position="1"/>
        <end position="13"/>
    </location>
</feature>
<evidence type="ECO:0000313" key="2">
    <source>
        <dbReference type="EMBL" id="MDH2390728.1"/>
    </source>
</evidence>
<evidence type="ECO:0000256" key="1">
    <source>
        <dbReference type="SAM" id="MobiDB-lite"/>
    </source>
</evidence>
<organism evidence="2 3">
    <name type="scientific">Streptomyces chengmaiensis</name>
    <dbReference type="NCBI Taxonomy" id="3040919"/>
    <lineage>
        <taxon>Bacteria</taxon>
        <taxon>Bacillati</taxon>
        <taxon>Actinomycetota</taxon>
        <taxon>Actinomycetes</taxon>
        <taxon>Kitasatosporales</taxon>
        <taxon>Streptomycetaceae</taxon>
        <taxon>Streptomyces</taxon>
    </lineage>
</organism>
<accession>A0ABT6HPU1</accession>
<dbReference type="Proteomes" id="UP001223144">
    <property type="component" value="Unassembled WGS sequence"/>
</dbReference>
<feature type="compositionally biased region" description="Basic and acidic residues" evidence="1">
    <location>
        <begin position="42"/>
        <end position="59"/>
    </location>
</feature>
<proteinExistence type="predicted"/>
<gene>
    <name evidence="2" type="ORF">QCN29_18430</name>
</gene>
<sequence length="69" mass="7430">MSKARAKAKRTGRAVKEPSRGGPMDGMGDEMHDQTRAGAQDTSERMSGESRRKAGDKARGQTGKRPSAR</sequence>